<proteinExistence type="predicted"/>
<dbReference type="InterPro" id="IPR016119">
    <property type="entry name" value="Br/Cl_peroxidase_C"/>
</dbReference>
<dbReference type="GO" id="GO:0004601">
    <property type="term" value="F:peroxidase activity"/>
    <property type="evidence" value="ECO:0007669"/>
    <property type="project" value="InterPro"/>
</dbReference>
<dbReference type="OrthoDB" id="7793240at2"/>
<dbReference type="InterPro" id="IPR052559">
    <property type="entry name" value="V-haloperoxidase"/>
</dbReference>
<dbReference type="RefSeq" id="WP_090258146.1">
    <property type="nucleotide sequence ID" value="NZ_FOIR01000001.1"/>
</dbReference>
<dbReference type="CDD" id="cd03398">
    <property type="entry name" value="PAP2_haloperoxidase"/>
    <property type="match status" value="1"/>
</dbReference>
<protein>
    <submittedName>
        <fullName evidence="3">Por secretion system C-terminal sorting domain-containing protein</fullName>
    </submittedName>
</protein>
<dbReference type="Proteomes" id="UP000199437">
    <property type="component" value="Unassembled WGS sequence"/>
</dbReference>
<feature type="domain" description="DUF6851" evidence="2">
    <location>
        <begin position="52"/>
        <end position="180"/>
    </location>
</feature>
<dbReference type="PANTHER" id="PTHR34599">
    <property type="entry name" value="PEROXIDASE-RELATED"/>
    <property type="match status" value="1"/>
</dbReference>
<dbReference type="EMBL" id="FOIR01000001">
    <property type="protein sequence ID" value="SEW10257.1"/>
    <property type="molecule type" value="Genomic_DNA"/>
</dbReference>
<dbReference type="InterPro" id="IPR036938">
    <property type="entry name" value="PAP2/HPO_sf"/>
</dbReference>
<organism evidence="3 4">
    <name type="scientific">Roseivirga pacifica</name>
    <dbReference type="NCBI Taxonomy" id="1267423"/>
    <lineage>
        <taxon>Bacteria</taxon>
        <taxon>Pseudomonadati</taxon>
        <taxon>Bacteroidota</taxon>
        <taxon>Cytophagia</taxon>
        <taxon>Cytophagales</taxon>
        <taxon>Roseivirgaceae</taxon>
        <taxon>Roseivirga</taxon>
    </lineage>
</organism>
<reference evidence="4" key="1">
    <citation type="submission" date="2016-10" db="EMBL/GenBank/DDBJ databases">
        <authorList>
            <person name="Varghese N."/>
            <person name="Submissions S."/>
        </authorList>
    </citation>
    <scope>NUCLEOTIDE SEQUENCE [LARGE SCALE GENOMIC DNA]</scope>
    <source>
        <strain evidence="4">CGMCC 1.12402</strain>
    </source>
</reference>
<dbReference type="SUPFAM" id="SSF48317">
    <property type="entry name" value="Acid phosphatase/Vanadium-dependent haloperoxidase"/>
    <property type="match status" value="1"/>
</dbReference>
<sequence length="728" mass="81298">MKRLFQLLCLLVFAPSFLQAQSVARQWNEALLHAIRNDFARPTVHARNLFHISAAMYDGWAAYNVTASTYMLGKTMNGQSVPFTGVSFESDLSTKEQQEMTMSYAAYRLLLHRFRFSPGGEELLETFDELMESLGYDINITSDNYTDLGPAALGNYIAYKYIEFGLNDGSNEQFDYANEYYYSVNPPLNPNEPGNPELDNLNRWQALGLDTYVDQAGNPIVGAIPFLSPEWGNVWPFAMTDEHRNVYERDGAIWNVFQDPGPPPYIQAEKDEEGNNPYKFGHELVAIWSSHLDPTDGVMWDISPGASGNLNELPATPADYPNMYNLVNGGDGSTGRAVNPFTGEPYPENMVPRGDYTRVLAEFWADGPDSETPPGHWFVIMNHVFDDPDFERKFEGQGAEMDELEYDIKAYFLLGGTMHDAAVSAWSVKGYYDYIRPISAIRGMAELGQSSDPNLPNYHENGLVLKEGLVELVMPGDPLEDEGTDTYKIKLFAWRGPDFIENPETDEAGVGWILAENWWPYQRPTFVTPPFAGYVSGHSTYSRAAAEVLTLLTGSEYFPGGVGEFEAPKNRFLVFEEGPSVDVTLQWATYRDASDQTSLSRIWGGIHPPADDVPGRKMGIEIGHRAFAYAKAHFDGSVITSIPDEEVFAKLKFGPNPVQSGEPITISLNGLQLKSAKTMSLSGELLGEGFTLKDQQAEISTHNLKQGIYLLNLQGKDWQSTIKVWVKE</sequence>
<evidence type="ECO:0000256" key="1">
    <source>
        <dbReference type="SAM" id="SignalP"/>
    </source>
</evidence>
<dbReference type="GeneID" id="99986505"/>
<keyword evidence="1" id="KW-0732">Signal</keyword>
<feature type="chain" id="PRO_5011486546" evidence="1">
    <location>
        <begin position="21"/>
        <end position="728"/>
    </location>
</feature>
<dbReference type="Pfam" id="PF21167">
    <property type="entry name" value="DUF6851"/>
    <property type="match status" value="1"/>
</dbReference>
<evidence type="ECO:0000259" key="2">
    <source>
        <dbReference type="Pfam" id="PF21167"/>
    </source>
</evidence>
<feature type="signal peptide" evidence="1">
    <location>
        <begin position="1"/>
        <end position="20"/>
    </location>
</feature>
<name>A0A1I0P883_9BACT</name>
<dbReference type="AlphaFoldDB" id="A0A1I0P883"/>
<dbReference type="PANTHER" id="PTHR34599:SF2">
    <property type="entry name" value="TRAF-TYPE DOMAIN-CONTAINING PROTEIN"/>
    <property type="match status" value="1"/>
</dbReference>
<dbReference type="InterPro" id="IPR049283">
    <property type="entry name" value="DUF6851"/>
</dbReference>
<gene>
    <name evidence="3" type="ORF">SAMN05216290_1785</name>
</gene>
<dbReference type="Gene3D" id="1.10.606.10">
    <property type="entry name" value="Vanadium-containing Chloroperoxidase, domain 2"/>
    <property type="match status" value="1"/>
</dbReference>
<dbReference type="STRING" id="1267423.SAMN05216290_1785"/>
<keyword evidence="4" id="KW-1185">Reference proteome</keyword>
<evidence type="ECO:0000313" key="3">
    <source>
        <dbReference type="EMBL" id="SEW10257.1"/>
    </source>
</evidence>
<accession>A0A1I0P883</accession>
<evidence type="ECO:0000313" key="4">
    <source>
        <dbReference type="Proteomes" id="UP000199437"/>
    </source>
</evidence>